<name>A0A7X0T9L9_LISWE</name>
<dbReference type="Pfam" id="PF00877">
    <property type="entry name" value="NLPC_P60"/>
    <property type="match status" value="1"/>
</dbReference>
<evidence type="ECO:0000256" key="5">
    <source>
        <dbReference type="ARBA" id="ARBA00022807"/>
    </source>
</evidence>
<dbReference type="GO" id="GO:0008234">
    <property type="term" value="F:cysteine-type peptidase activity"/>
    <property type="evidence" value="ECO:0007669"/>
    <property type="project" value="UniProtKB-KW"/>
</dbReference>
<dbReference type="InterPro" id="IPR051202">
    <property type="entry name" value="Peptidase_C40"/>
</dbReference>
<dbReference type="RefSeq" id="WP_185305239.1">
    <property type="nucleotide sequence ID" value="NZ_JACTGZ010000004.1"/>
</dbReference>
<feature type="coiled-coil region" evidence="6">
    <location>
        <begin position="150"/>
        <end position="201"/>
    </location>
</feature>
<feature type="chain" id="PRO_5031298357" evidence="8">
    <location>
        <begin position="28"/>
        <end position="416"/>
    </location>
</feature>
<keyword evidence="5" id="KW-0788">Thiol protease</keyword>
<dbReference type="Gene3D" id="3.90.1720.10">
    <property type="entry name" value="endopeptidase domain like (from Nostoc punctiforme)"/>
    <property type="match status" value="1"/>
</dbReference>
<comment type="similarity">
    <text evidence="1">Belongs to the peptidase C40 family.</text>
</comment>
<feature type="compositionally biased region" description="Low complexity" evidence="7">
    <location>
        <begin position="227"/>
        <end position="240"/>
    </location>
</feature>
<dbReference type="EMBL" id="JAAROP010000006">
    <property type="protein sequence ID" value="MBC1322824.1"/>
    <property type="molecule type" value="Genomic_DNA"/>
</dbReference>
<dbReference type="PANTHER" id="PTHR47053">
    <property type="entry name" value="MUREIN DD-ENDOPEPTIDASE MEPH-RELATED"/>
    <property type="match status" value="1"/>
</dbReference>
<feature type="region of interest" description="Disordered" evidence="7">
    <location>
        <begin position="227"/>
        <end position="298"/>
    </location>
</feature>
<evidence type="ECO:0000313" key="11">
    <source>
        <dbReference type="Proteomes" id="UP000522007"/>
    </source>
</evidence>
<dbReference type="AlphaFoldDB" id="A0A7X0T9L9"/>
<dbReference type="Gene3D" id="6.10.250.3150">
    <property type="match status" value="1"/>
</dbReference>
<sequence length="416" mass="44516">MKKNTFIAISLAAVISLTPAFTTNVFADVNTDIQNQDKKINDIKSKKTDLQSELSSLVADLDKAQEKAKSLQGDFDKTGKELKQLNQDIKDINERIKERESVLKDRARAMQKTSNSNAYLEVILDSENLSDLVGRVSAVNQLVDSDKSILEDQQNDEKELKSKQTSVKKKQEEQATAIHDYEAQQNKIEAQKAEKEAIVAQLASDQASAENEKASLVSERNKAAKAAAERATALREATSANVGQEEKATTTNNTTNAASTNAVSNESTKATNKTASKTENTSSKDETPSTPAPSGSGYSAMISAARAQLGKPYSLGATGPSAFDCSGFTSYAFRAAGISLPRTSGGQYAAASKISASQAKPGDLVFFNYGGGIAHVGIYVGGGQMINAQNNGVKYDNITSGYWAKYLVGYGRVANF</sequence>
<feature type="compositionally biased region" description="Low complexity" evidence="7">
    <location>
        <begin position="249"/>
        <end position="281"/>
    </location>
</feature>
<dbReference type="InterPro" id="IPR057309">
    <property type="entry name" value="PcsB_CC"/>
</dbReference>
<evidence type="ECO:0000256" key="3">
    <source>
        <dbReference type="ARBA" id="ARBA00022729"/>
    </source>
</evidence>
<accession>A0A7X0T9L9</accession>
<dbReference type="SUPFAM" id="SSF54001">
    <property type="entry name" value="Cysteine proteinases"/>
    <property type="match status" value="1"/>
</dbReference>
<evidence type="ECO:0000313" key="10">
    <source>
        <dbReference type="EMBL" id="MBC1322824.1"/>
    </source>
</evidence>
<dbReference type="PANTHER" id="PTHR47053:SF1">
    <property type="entry name" value="MUREIN DD-ENDOPEPTIDASE MEPH-RELATED"/>
    <property type="match status" value="1"/>
</dbReference>
<evidence type="ECO:0000256" key="4">
    <source>
        <dbReference type="ARBA" id="ARBA00022801"/>
    </source>
</evidence>
<evidence type="ECO:0000256" key="2">
    <source>
        <dbReference type="ARBA" id="ARBA00022670"/>
    </source>
</evidence>
<keyword evidence="4" id="KW-0378">Hydrolase</keyword>
<dbReference type="Pfam" id="PF24568">
    <property type="entry name" value="CC_PcsB"/>
    <property type="match status" value="1"/>
</dbReference>
<comment type="caution">
    <text evidence="10">The sequence shown here is derived from an EMBL/GenBank/DDBJ whole genome shotgun (WGS) entry which is preliminary data.</text>
</comment>
<evidence type="ECO:0000256" key="1">
    <source>
        <dbReference type="ARBA" id="ARBA00007074"/>
    </source>
</evidence>
<feature type="coiled-coil region" evidence="6">
    <location>
        <begin position="33"/>
        <end position="102"/>
    </location>
</feature>
<dbReference type="Proteomes" id="UP000522007">
    <property type="component" value="Unassembled WGS sequence"/>
</dbReference>
<dbReference type="InterPro" id="IPR000064">
    <property type="entry name" value="NLP_P60_dom"/>
</dbReference>
<organism evidence="10 11">
    <name type="scientific">Listeria welshimeri</name>
    <dbReference type="NCBI Taxonomy" id="1643"/>
    <lineage>
        <taxon>Bacteria</taxon>
        <taxon>Bacillati</taxon>
        <taxon>Bacillota</taxon>
        <taxon>Bacilli</taxon>
        <taxon>Bacillales</taxon>
        <taxon>Listeriaceae</taxon>
        <taxon>Listeria</taxon>
    </lineage>
</organism>
<dbReference type="GO" id="GO:0006508">
    <property type="term" value="P:proteolysis"/>
    <property type="evidence" value="ECO:0007669"/>
    <property type="project" value="UniProtKB-KW"/>
</dbReference>
<evidence type="ECO:0000259" key="9">
    <source>
        <dbReference type="PROSITE" id="PS51935"/>
    </source>
</evidence>
<evidence type="ECO:0000256" key="6">
    <source>
        <dbReference type="SAM" id="Coils"/>
    </source>
</evidence>
<keyword evidence="2" id="KW-0645">Protease</keyword>
<evidence type="ECO:0000256" key="8">
    <source>
        <dbReference type="SAM" id="SignalP"/>
    </source>
</evidence>
<protein>
    <submittedName>
        <fullName evidence="10">Peptidase P60</fullName>
    </submittedName>
</protein>
<keyword evidence="3 8" id="KW-0732">Signal</keyword>
<proteinExistence type="inferred from homology"/>
<reference evidence="10 11" key="1">
    <citation type="submission" date="2020-03" db="EMBL/GenBank/DDBJ databases">
        <title>Soil Listeria distribution.</title>
        <authorList>
            <person name="Liao J."/>
            <person name="Wiedmann M."/>
        </authorList>
    </citation>
    <scope>NUCLEOTIDE SEQUENCE [LARGE SCALE GENOMIC DNA]</scope>
    <source>
        <strain evidence="10 11">FSL L7-1829</strain>
    </source>
</reference>
<feature type="signal peptide" evidence="8">
    <location>
        <begin position="1"/>
        <end position="27"/>
    </location>
</feature>
<dbReference type="InterPro" id="IPR038765">
    <property type="entry name" value="Papain-like_cys_pep_sf"/>
</dbReference>
<feature type="compositionally biased region" description="Polar residues" evidence="7">
    <location>
        <begin position="288"/>
        <end position="297"/>
    </location>
</feature>
<gene>
    <name evidence="10" type="ORF">HB853_07690</name>
</gene>
<keyword evidence="6" id="KW-0175">Coiled coil</keyword>
<evidence type="ECO:0000256" key="7">
    <source>
        <dbReference type="SAM" id="MobiDB-lite"/>
    </source>
</evidence>
<feature type="domain" description="NlpC/P60" evidence="9">
    <location>
        <begin position="295"/>
        <end position="414"/>
    </location>
</feature>
<dbReference type="PROSITE" id="PS51935">
    <property type="entry name" value="NLPC_P60"/>
    <property type="match status" value="1"/>
</dbReference>